<keyword evidence="4" id="KW-0540">Nuclease</keyword>
<comment type="catalytic activity">
    <reaction evidence="1">
        <text>Endonucleolytic cleavage to 5'-phosphomonoester.</text>
        <dbReference type="EC" id="3.1.26.4"/>
    </reaction>
</comment>
<evidence type="ECO:0000256" key="3">
    <source>
        <dbReference type="ARBA" id="ARBA00012180"/>
    </source>
</evidence>
<evidence type="ECO:0000256" key="6">
    <source>
        <dbReference type="ARBA" id="ARBA00022759"/>
    </source>
</evidence>
<reference evidence="10" key="1">
    <citation type="submission" date="2023-03" db="EMBL/GenBank/DDBJ databases">
        <title>Massive genome expansion in bonnet fungi (Mycena s.s.) driven by repeated elements and novel gene families across ecological guilds.</title>
        <authorList>
            <consortium name="Lawrence Berkeley National Laboratory"/>
            <person name="Harder C.B."/>
            <person name="Miyauchi S."/>
            <person name="Viragh M."/>
            <person name="Kuo A."/>
            <person name="Thoen E."/>
            <person name="Andreopoulos B."/>
            <person name="Lu D."/>
            <person name="Skrede I."/>
            <person name="Drula E."/>
            <person name="Henrissat B."/>
            <person name="Morin E."/>
            <person name="Kohler A."/>
            <person name="Barry K."/>
            <person name="LaButti K."/>
            <person name="Morin E."/>
            <person name="Salamov A."/>
            <person name="Lipzen A."/>
            <person name="Mereny Z."/>
            <person name="Hegedus B."/>
            <person name="Baldrian P."/>
            <person name="Stursova M."/>
            <person name="Weitz H."/>
            <person name="Taylor A."/>
            <person name="Grigoriev I.V."/>
            <person name="Nagy L.G."/>
            <person name="Martin F."/>
            <person name="Kauserud H."/>
        </authorList>
    </citation>
    <scope>NUCLEOTIDE SEQUENCE</scope>
    <source>
        <strain evidence="10">9144</strain>
    </source>
</reference>
<feature type="region of interest" description="Disordered" evidence="8">
    <location>
        <begin position="145"/>
        <end position="166"/>
    </location>
</feature>
<feature type="domain" description="RNase H type-1" evidence="9">
    <location>
        <begin position="15"/>
        <end position="165"/>
    </location>
</feature>
<evidence type="ECO:0000313" key="10">
    <source>
        <dbReference type="EMBL" id="KAJ7204408.1"/>
    </source>
</evidence>
<dbReference type="InterPro" id="IPR050092">
    <property type="entry name" value="RNase_H"/>
</dbReference>
<dbReference type="GO" id="GO:0043137">
    <property type="term" value="P:DNA replication, removal of RNA primer"/>
    <property type="evidence" value="ECO:0007669"/>
    <property type="project" value="TreeGrafter"/>
</dbReference>
<evidence type="ECO:0000313" key="11">
    <source>
        <dbReference type="Proteomes" id="UP001219525"/>
    </source>
</evidence>
<evidence type="ECO:0000259" key="9">
    <source>
        <dbReference type="PROSITE" id="PS50879"/>
    </source>
</evidence>
<dbReference type="SUPFAM" id="SSF53098">
    <property type="entry name" value="Ribonuclease H-like"/>
    <property type="match status" value="1"/>
</dbReference>
<evidence type="ECO:0000256" key="8">
    <source>
        <dbReference type="SAM" id="MobiDB-lite"/>
    </source>
</evidence>
<gene>
    <name evidence="10" type="ORF">GGX14DRAFT_646969</name>
</gene>
<comment type="similarity">
    <text evidence="2">Belongs to the RNase H family.</text>
</comment>
<evidence type="ECO:0000256" key="2">
    <source>
        <dbReference type="ARBA" id="ARBA00005300"/>
    </source>
</evidence>
<keyword evidence="7" id="KW-0378">Hydrolase</keyword>
<dbReference type="PANTHER" id="PTHR10642">
    <property type="entry name" value="RIBONUCLEASE H1"/>
    <property type="match status" value="1"/>
</dbReference>
<name>A0AAD6YBR7_9AGAR</name>
<dbReference type="AlphaFoldDB" id="A0AAD6YBR7"/>
<dbReference type="Gene3D" id="3.30.420.10">
    <property type="entry name" value="Ribonuclease H-like superfamily/Ribonuclease H"/>
    <property type="match status" value="1"/>
</dbReference>
<dbReference type="GO" id="GO:0046872">
    <property type="term" value="F:metal ion binding"/>
    <property type="evidence" value="ECO:0007669"/>
    <property type="project" value="UniProtKB-KW"/>
</dbReference>
<evidence type="ECO:0000256" key="1">
    <source>
        <dbReference type="ARBA" id="ARBA00000077"/>
    </source>
</evidence>
<dbReference type="InterPro" id="IPR002156">
    <property type="entry name" value="RNaseH_domain"/>
</dbReference>
<feature type="compositionally biased region" description="Polar residues" evidence="8">
    <location>
        <begin position="228"/>
        <end position="242"/>
    </location>
</feature>
<dbReference type="GO" id="GO:0003676">
    <property type="term" value="F:nucleic acid binding"/>
    <property type="evidence" value="ECO:0007669"/>
    <property type="project" value="InterPro"/>
</dbReference>
<feature type="compositionally biased region" description="Acidic residues" evidence="8">
    <location>
        <begin position="265"/>
        <end position="275"/>
    </location>
</feature>
<keyword evidence="11" id="KW-1185">Reference proteome</keyword>
<dbReference type="CDD" id="cd09280">
    <property type="entry name" value="RNase_HI_eukaryote_like"/>
    <property type="match status" value="1"/>
</dbReference>
<protein>
    <recommendedName>
        <fullName evidence="3">ribonuclease H</fullName>
        <ecNumber evidence="3">3.1.26.4</ecNumber>
    </recommendedName>
</protein>
<dbReference type="EMBL" id="JARJCW010000047">
    <property type="protein sequence ID" value="KAJ7204408.1"/>
    <property type="molecule type" value="Genomic_DNA"/>
</dbReference>
<dbReference type="InterPro" id="IPR036397">
    <property type="entry name" value="RNaseH_sf"/>
</dbReference>
<organism evidence="10 11">
    <name type="scientific">Mycena pura</name>
    <dbReference type="NCBI Taxonomy" id="153505"/>
    <lineage>
        <taxon>Eukaryota</taxon>
        <taxon>Fungi</taxon>
        <taxon>Dikarya</taxon>
        <taxon>Basidiomycota</taxon>
        <taxon>Agaricomycotina</taxon>
        <taxon>Agaricomycetes</taxon>
        <taxon>Agaricomycetidae</taxon>
        <taxon>Agaricales</taxon>
        <taxon>Marasmiineae</taxon>
        <taxon>Mycenaceae</taxon>
        <taxon>Mycena</taxon>
    </lineage>
</organism>
<feature type="region of interest" description="Disordered" evidence="8">
    <location>
        <begin position="189"/>
        <end position="275"/>
    </location>
</feature>
<keyword evidence="5" id="KW-0479">Metal-binding</keyword>
<evidence type="ECO:0000256" key="5">
    <source>
        <dbReference type="ARBA" id="ARBA00022723"/>
    </source>
</evidence>
<keyword evidence="6" id="KW-0255">Endonuclease</keyword>
<comment type="caution">
    <text evidence="10">The sequence shown here is derived from an EMBL/GenBank/DDBJ whole genome shotgun (WGS) entry which is preliminary data.</text>
</comment>
<dbReference type="EC" id="3.1.26.4" evidence="3"/>
<sequence length="275" mass="29898">MSKSKKRMAPDLEDGDGRLVVYSDGACKGNGQAGSVAGIGVWWGEGDPRNIAERCPGDQTNNRAELIAILRILEETPQSTRPLVIKSDSIYSIKCFTEWINGWIKNNWKASTGLPVKNKELIKYIKAHLDARAQRGQKVLLEHVKGHNGDEGNEGADGLANVGATLPTQPERNWESLEAELHAQLEAERAKRQVEGEQNVGESPAKIRKTSATNPKPKSASREPFKPISTTGAPQAAVSPQRSPVRYSAPTPHGSQELNAYADGWTDDPAADLSF</sequence>
<dbReference type="Pfam" id="PF00075">
    <property type="entry name" value="RNase_H"/>
    <property type="match status" value="1"/>
</dbReference>
<evidence type="ECO:0000256" key="4">
    <source>
        <dbReference type="ARBA" id="ARBA00022722"/>
    </source>
</evidence>
<accession>A0AAD6YBR7</accession>
<proteinExistence type="inferred from homology"/>
<dbReference type="GO" id="GO:0004523">
    <property type="term" value="F:RNA-DNA hybrid ribonuclease activity"/>
    <property type="evidence" value="ECO:0007669"/>
    <property type="project" value="UniProtKB-EC"/>
</dbReference>
<evidence type="ECO:0000256" key="7">
    <source>
        <dbReference type="ARBA" id="ARBA00022801"/>
    </source>
</evidence>
<dbReference type="Proteomes" id="UP001219525">
    <property type="component" value="Unassembled WGS sequence"/>
</dbReference>
<dbReference type="InterPro" id="IPR012337">
    <property type="entry name" value="RNaseH-like_sf"/>
</dbReference>
<dbReference type="PANTHER" id="PTHR10642:SF26">
    <property type="entry name" value="RIBONUCLEASE H1"/>
    <property type="match status" value="1"/>
</dbReference>
<dbReference type="PROSITE" id="PS50879">
    <property type="entry name" value="RNASE_H_1"/>
    <property type="match status" value="1"/>
</dbReference>